<name>A0A5B7EY37_PORTR</name>
<keyword evidence="2" id="KW-1185">Reference proteome</keyword>
<dbReference type="EMBL" id="VSRR010003928">
    <property type="protein sequence ID" value="MPC37939.1"/>
    <property type="molecule type" value="Genomic_DNA"/>
</dbReference>
<accession>A0A5B7EY37</accession>
<organism evidence="1 2">
    <name type="scientific">Portunus trituberculatus</name>
    <name type="common">Swimming crab</name>
    <name type="synonym">Neptunus trituberculatus</name>
    <dbReference type="NCBI Taxonomy" id="210409"/>
    <lineage>
        <taxon>Eukaryota</taxon>
        <taxon>Metazoa</taxon>
        <taxon>Ecdysozoa</taxon>
        <taxon>Arthropoda</taxon>
        <taxon>Crustacea</taxon>
        <taxon>Multicrustacea</taxon>
        <taxon>Malacostraca</taxon>
        <taxon>Eumalacostraca</taxon>
        <taxon>Eucarida</taxon>
        <taxon>Decapoda</taxon>
        <taxon>Pleocyemata</taxon>
        <taxon>Brachyura</taxon>
        <taxon>Eubrachyura</taxon>
        <taxon>Portunoidea</taxon>
        <taxon>Portunidae</taxon>
        <taxon>Portuninae</taxon>
        <taxon>Portunus</taxon>
    </lineage>
</organism>
<gene>
    <name evidence="1" type="ORF">E2C01_031434</name>
</gene>
<evidence type="ECO:0000313" key="1">
    <source>
        <dbReference type="EMBL" id="MPC37939.1"/>
    </source>
</evidence>
<dbReference type="Proteomes" id="UP000324222">
    <property type="component" value="Unassembled WGS sequence"/>
</dbReference>
<proteinExistence type="predicted"/>
<comment type="caution">
    <text evidence="1">The sequence shown here is derived from an EMBL/GenBank/DDBJ whole genome shotgun (WGS) entry which is preliminary data.</text>
</comment>
<evidence type="ECO:0000313" key="2">
    <source>
        <dbReference type="Proteomes" id="UP000324222"/>
    </source>
</evidence>
<sequence length="62" mass="7093">MERRLAYITRDDCDTRAPRHTRDTSEAEMLRLAGTTPQELIKLSGIRALFFTYFGEAARGSE</sequence>
<dbReference type="AlphaFoldDB" id="A0A5B7EY37"/>
<reference evidence="1 2" key="1">
    <citation type="submission" date="2019-05" db="EMBL/GenBank/DDBJ databases">
        <title>Another draft genome of Portunus trituberculatus and its Hox gene families provides insights of decapod evolution.</title>
        <authorList>
            <person name="Jeong J.-H."/>
            <person name="Song I."/>
            <person name="Kim S."/>
            <person name="Choi T."/>
            <person name="Kim D."/>
            <person name="Ryu S."/>
            <person name="Kim W."/>
        </authorList>
    </citation>
    <scope>NUCLEOTIDE SEQUENCE [LARGE SCALE GENOMIC DNA]</scope>
    <source>
        <tissue evidence="1">Muscle</tissue>
    </source>
</reference>
<protein>
    <submittedName>
        <fullName evidence="1">Uncharacterized protein</fullName>
    </submittedName>
</protein>